<feature type="compositionally biased region" description="Acidic residues" evidence="8">
    <location>
        <begin position="652"/>
        <end position="665"/>
    </location>
</feature>
<feature type="coiled-coil region" evidence="7">
    <location>
        <begin position="303"/>
        <end position="340"/>
    </location>
</feature>
<organism evidence="13">
    <name type="scientific">Nippostrongylus brasiliensis</name>
    <name type="common">Rat hookworm</name>
    <dbReference type="NCBI Taxonomy" id="27835"/>
    <lineage>
        <taxon>Eukaryota</taxon>
        <taxon>Metazoa</taxon>
        <taxon>Ecdysozoa</taxon>
        <taxon>Nematoda</taxon>
        <taxon>Chromadorea</taxon>
        <taxon>Rhabditida</taxon>
        <taxon>Rhabditina</taxon>
        <taxon>Rhabditomorpha</taxon>
        <taxon>Strongyloidea</taxon>
        <taxon>Heligmosomidae</taxon>
        <taxon>Nippostrongylus</taxon>
    </lineage>
</organism>
<feature type="region of interest" description="Disordered" evidence="8">
    <location>
        <begin position="703"/>
        <end position="916"/>
    </location>
</feature>
<dbReference type="AlphaFoldDB" id="A0A0N4Y1C9"/>
<keyword evidence="6" id="KW-0539">Nucleus</keyword>
<evidence type="ECO:0000256" key="7">
    <source>
        <dbReference type="SAM" id="Coils"/>
    </source>
</evidence>
<evidence type="ECO:0000256" key="6">
    <source>
        <dbReference type="ARBA" id="ARBA00023242"/>
    </source>
</evidence>
<dbReference type="Pfam" id="PF11923">
    <property type="entry name" value="NFACT-C"/>
    <property type="match status" value="1"/>
</dbReference>
<dbReference type="WBParaSite" id="NBR_0000941601-mRNA-1">
    <property type="protein sequence ID" value="NBR_0000941601-mRNA-1"/>
    <property type="gene ID" value="NBR_0000941601"/>
</dbReference>
<dbReference type="OMA" id="CEAGAWC"/>
<dbReference type="Pfam" id="PF05670">
    <property type="entry name" value="NFACT-R_1"/>
    <property type="match status" value="1"/>
</dbReference>
<dbReference type="GO" id="GO:1990116">
    <property type="term" value="P:ribosome-associated ubiquitin-dependent protein catabolic process"/>
    <property type="evidence" value="ECO:0007669"/>
    <property type="project" value="TreeGrafter"/>
</dbReference>
<gene>
    <name evidence="11" type="ORF">NBR_LOCUS9417</name>
</gene>
<feature type="domain" description="NFACT RNA-binding" evidence="9">
    <location>
        <begin position="490"/>
        <end position="602"/>
    </location>
</feature>
<protein>
    <submittedName>
        <fullName evidence="13">Nuclear export mediator factor NEMF (inferred by orthology to a human protein)</fullName>
    </submittedName>
</protein>
<dbReference type="STRING" id="27835.A0A0N4Y1C9"/>
<evidence type="ECO:0000256" key="5">
    <source>
        <dbReference type="ARBA" id="ARBA00023054"/>
    </source>
</evidence>
<dbReference type="GO" id="GO:0000049">
    <property type="term" value="F:tRNA binding"/>
    <property type="evidence" value="ECO:0007669"/>
    <property type="project" value="TreeGrafter"/>
</dbReference>
<dbReference type="PANTHER" id="PTHR15239:SF6">
    <property type="entry name" value="RIBOSOME QUALITY CONTROL COMPLEX SUBUNIT NEMF"/>
    <property type="match status" value="1"/>
</dbReference>
<dbReference type="GO" id="GO:0005634">
    <property type="term" value="C:nucleus"/>
    <property type="evidence" value="ECO:0007669"/>
    <property type="project" value="UniProtKB-SubCell"/>
</dbReference>
<dbReference type="GO" id="GO:1990112">
    <property type="term" value="C:RQC complex"/>
    <property type="evidence" value="ECO:0007669"/>
    <property type="project" value="TreeGrafter"/>
</dbReference>
<dbReference type="Gene3D" id="2.30.310.10">
    <property type="entry name" value="ibrinogen binding protein from staphylococcus aureus domain"/>
    <property type="match status" value="1"/>
</dbReference>
<reference evidence="11 12" key="2">
    <citation type="submission" date="2018-11" db="EMBL/GenBank/DDBJ databases">
        <authorList>
            <consortium name="Pathogen Informatics"/>
        </authorList>
    </citation>
    <scope>NUCLEOTIDE SEQUENCE [LARGE SCALE GENOMIC DNA]</scope>
</reference>
<sequence>MKTRFTTLDVSAAVCDLQEVVGSRLVNVYDINHKTYLLKLTQKKTNRAPEKHMILLESGIRIHRTFYDHEKSHFPSSFSQKLRKHIKNRRLTMVSQLGIDRVVDLCFGDDETACHIIVELYDRGNVVLTDVEYTILNVLRPRTDKDKDVDLHVGERYPMPSLTDFPTLPDTDRLLSLLSTQCDPNLPARRAVVQPGMFCVALIDHALHSVGLNPDTPVNEVANPSDVEKISSALHQARNIAQTLMKQGASSGYLFYKMDKKCDGSEIESNVEYQPFLFKQLTEVPHKKFPSFSQAVDEFYGALEAQKQQQSALKAEKEALKKLENVKVDQTRRLVDLEKSLDEKKIMADLVILNQDLVNSAISIVCKAIAMKTEWTAIEQDLIVAAKNNNVVARSIAKLDLSHNRIVMSLSDPTEGLYNVKVPIDLDMNAQKNASEMFHVRKAISGKIVRTAAAAEKALRNAEKTAFSTIKQVHIRADVTKIKKEFWFEKFLWFFSSDGYLVIGGKDAQQNERIVKRYLRPGDLYVHADARGASSVVIRNKKNVTADVPPKTIMEAGQMAICYSSMWNSDFVTSAWWVGADQVSKTPPTGEFLSTGAFIIKGRRNLIPSYTKTLGFGILFGLDDESTMRRKKLLTAKYADDYTGDNMGQDEKQEEDNADNVDEFSDGSSHSTTEFPDVQIVVPTVRLEESALADESTVISFSKPARAKPAKTTKEVETQQYLESREAEQKAVGPKKGAKREKHKKDKIRKKYRDQDDEEREMRLALLGSRESGENAGGKQGKRGKKGKPGKQAPPPKNDKGAKQPSGPKGNKESGAGAKANEGNSTISCDNKDPSASATPTDDAHLKETEENVPETKQEQTSGGSVLVGSEASGGENTAQDRVAEKKTASNGHASDDDANAEGGDENEDPDEDVENEAEDAMYKLTEYPEPGDRVLWAVPMVGPYQVFTNFKYKVKLTHGNLKRNKVAKHALDYFKAMKHNDPVELALIRELGTEGTAGANIPSGCRVQAPGLYRTKD</sequence>
<keyword evidence="4" id="KW-0963">Cytoplasm</keyword>
<feature type="region of interest" description="Disordered" evidence="8">
    <location>
        <begin position="642"/>
        <end position="677"/>
    </location>
</feature>
<evidence type="ECO:0000256" key="8">
    <source>
        <dbReference type="SAM" id="MobiDB-lite"/>
    </source>
</evidence>
<dbReference type="EMBL" id="UYSL01020139">
    <property type="protein sequence ID" value="VDL73006.1"/>
    <property type="molecule type" value="Genomic_DNA"/>
</dbReference>
<proteinExistence type="inferred from homology"/>
<comment type="subcellular location">
    <subcellularLocation>
        <location evidence="2">Cytoplasm</location>
    </subcellularLocation>
    <subcellularLocation>
        <location evidence="1">Nucleus</location>
    </subcellularLocation>
</comment>
<evidence type="ECO:0000313" key="13">
    <source>
        <dbReference type="WBParaSite" id="NBR_0000941601-mRNA-1"/>
    </source>
</evidence>
<name>A0A0N4Y1C9_NIPBR</name>
<feature type="compositionally biased region" description="Basic and acidic residues" evidence="8">
    <location>
        <begin position="712"/>
        <end position="729"/>
    </location>
</feature>
<dbReference type="InterPro" id="IPR051608">
    <property type="entry name" value="RQC_Subunit_NEMF"/>
</dbReference>
<keyword evidence="5 7" id="KW-0175">Coiled coil</keyword>
<evidence type="ECO:0000256" key="1">
    <source>
        <dbReference type="ARBA" id="ARBA00004123"/>
    </source>
</evidence>
<feature type="compositionally biased region" description="Basic residues" evidence="8">
    <location>
        <begin position="736"/>
        <end position="752"/>
    </location>
</feature>
<keyword evidence="12" id="KW-1185">Reference proteome</keyword>
<evidence type="ECO:0000256" key="3">
    <source>
        <dbReference type="ARBA" id="ARBA00008318"/>
    </source>
</evidence>
<comment type="similarity">
    <text evidence="3">Belongs to the NEMF family.</text>
</comment>
<reference evidence="13" key="1">
    <citation type="submission" date="2017-02" db="UniProtKB">
        <authorList>
            <consortium name="WormBaseParasite"/>
        </authorList>
    </citation>
    <scope>IDENTIFICATION</scope>
</reference>
<evidence type="ECO:0000259" key="10">
    <source>
        <dbReference type="Pfam" id="PF11923"/>
    </source>
</evidence>
<accession>A0A0N4Y1C9</accession>
<dbReference type="Pfam" id="PF05833">
    <property type="entry name" value="NFACT_N"/>
    <property type="match status" value="1"/>
</dbReference>
<feature type="compositionally biased region" description="Basic residues" evidence="8">
    <location>
        <begin position="780"/>
        <end position="789"/>
    </location>
</feature>
<evidence type="ECO:0000313" key="11">
    <source>
        <dbReference type="EMBL" id="VDL73006.1"/>
    </source>
</evidence>
<feature type="compositionally biased region" description="Basic and acidic residues" evidence="8">
    <location>
        <begin position="842"/>
        <end position="858"/>
    </location>
</feature>
<evidence type="ECO:0000256" key="4">
    <source>
        <dbReference type="ARBA" id="ARBA00022490"/>
    </source>
</evidence>
<dbReference type="GO" id="GO:0072344">
    <property type="term" value="P:rescue of stalled ribosome"/>
    <property type="evidence" value="ECO:0007669"/>
    <property type="project" value="TreeGrafter"/>
</dbReference>
<feature type="compositionally biased region" description="Acidic residues" evidence="8">
    <location>
        <begin position="897"/>
        <end position="916"/>
    </location>
</feature>
<dbReference type="Proteomes" id="UP000271162">
    <property type="component" value="Unassembled WGS sequence"/>
</dbReference>
<evidence type="ECO:0000313" key="12">
    <source>
        <dbReference type="Proteomes" id="UP000271162"/>
    </source>
</evidence>
<evidence type="ECO:0000259" key="9">
    <source>
        <dbReference type="Pfam" id="PF05670"/>
    </source>
</evidence>
<dbReference type="NCBIfam" id="NF041120">
    <property type="entry name" value="RqcH_arch"/>
    <property type="match status" value="1"/>
</dbReference>
<feature type="domain" description="NFACT protein C-terminal" evidence="10">
    <location>
        <begin position="917"/>
        <end position="980"/>
    </location>
</feature>
<dbReference type="InterPro" id="IPR008532">
    <property type="entry name" value="NFACT_RNA-bd"/>
</dbReference>
<dbReference type="PANTHER" id="PTHR15239">
    <property type="entry name" value="NUCLEAR EXPORT MEDIATOR FACTOR NEMF"/>
    <property type="match status" value="1"/>
</dbReference>
<dbReference type="GO" id="GO:0005737">
    <property type="term" value="C:cytoplasm"/>
    <property type="evidence" value="ECO:0007669"/>
    <property type="project" value="UniProtKB-SubCell"/>
</dbReference>
<dbReference type="InterPro" id="IPR021846">
    <property type="entry name" value="NFACT-C"/>
</dbReference>
<dbReference type="FunFam" id="2.30.310.10:FF:000001">
    <property type="entry name" value="Nuclear export mediator factor Nemf"/>
    <property type="match status" value="1"/>
</dbReference>
<evidence type="ECO:0000256" key="2">
    <source>
        <dbReference type="ARBA" id="ARBA00004496"/>
    </source>
</evidence>
<feature type="compositionally biased region" description="Polar residues" evidence="8">
    <location>
        <begin position="822"/>
        <end position="840"/>
    </location>
</feature>
<dbReference type="GO" id="GO:0043023">
    <property type="term" value="F:ribosomal large subunit binding"/>
    <property type="evidence" value="ECO:0007669"/>
    <property type="project" value="TreeGrafter"/>
</dbReference>